<keyword evidence="5" id="KW-1185">Reference proteome</keyword>
<feature type="domain" description="D-isomer specific 2-hydroxyacid dehydrogenase NAD-binding" evidence="3">
    <location>
        <begin position="277"/>
        <end position="444"/>
    </location>
</feature>
<dbReference type="Pfam" id="PF02826">
    <property type="entry name" value="2-Hacid_dh_C"/>
    <property type="match status" value="1"/>
</dbReference>
<dbReference type="PANTHER" id="PTHR43333:SF1">
    <property type="entry name" value="D-ISOMER SPECIFIC 2-HYDROXYACID DEHYDROGENASE NAD-BINDING DOMAIN-CONTAINING PROTEIN"/>
    <property type="match status" value="1"/>
</dbReference>
<evidence type="ECO:0000313" key="5">
    <source>
        <dbReference type="Proteomes" id="UP000039865"/>
    </source>
</evidence>
<dbReference type="Gene3D" id="3.40.50.720">
    <property type="entry name" value="NAD(P)-binding Rossmann-like Domain"/>
    <property type="match status" value="2"/>
</dbReference>
<dbReference type="EMBL" id="CCKQ01019498">
    <property type="protein sequence ID" value="CDW91517.1"/>
    <property type="molecule type" value="Genomic_DNA"/>
</dbReference>
<gene>
    <name evidence="4" type="primary">Contig11493.g12302</name>
    <name evidence="4" type="ORF">STYLEM_20673</name>
</gene>
<dbReference type="InterPro" id="IPR036291">
    <property type="entry name" value="NAD(P)-bd_dom_sf"/>
</dbReference>
<dbReference type="SUPFAM" id="SSF52283">
    <property type="entry name" value="Formate/glycerate dehydrogenase catalytic domain-like"/>
    <property type="match status" value="1"/>
</dbReference>
<dbReference type="SUPFAM" id="SSF51735">
    <property type="entry name" value="NAD(P)-binding Rossmann-fold domains"/>
    <property type="match status" value="1"/>
</dbReference>
<dbReference type="OrthoDB" id="313117at2759"/>
<dbReference type="AlphaFoldDB" id="A0A078BEE0"/>
<dbReference type="Proteomes" id="UP000039865">
    <property type="component" value="Unassembled WGS sequence"/>
</dbReference>
<keyword evidence="1" id="KW-0560">Oxidoreductase</keyword>
<name>A0A078BEE0_STYLE</name>
<organism evidence="4 5">
    <name type="scientific">Stylonychia lemnae</name>
    <name type="common">Ciliate</name>
    <dbReference type="NCBI Taxonomy" id="5949"/>
    <lineage>
        <taxon>Eukaryota</taxon>
        <taxon>Sar</taxon>
        <taxon>Alveolata</taxon>
        <taxon>Ciliophora</taxon>
        <taxon>Intramacronucleata</taxon>
        <taxon>Spirotrichea</taxon>
        <taxon>Stichotrichia</taxon>
        <taxon>Sporadotrichida</taxon>
        <taxon>Oxytrichidae</taxon>
        <taxon>Stylonychinae</taxon>
        <taxon>Stylonychia</taxon>
    </lineage>
</organism>
<sequence>MPEMFESKSKNEWRQVQVRMFDQQSVLIIADESQCSQEVINSLQNGMNVETIKMVTNLESIQKDEFENYQVVINFSKESIEKILQRQNKIILAHFGTDVIDSQLLDLELITGLITERKLIDQEIAHQKLLLKDLDFTSEQLFDFVLEINVLVVINQQVYLDAMKPQFEQLGEQCDYTLLKSTKQYQEMNEEQKYNFDVILVRNPALAKEIMPDQCSNSKKLKWVHSLLAGIDLLCNVTELRENDGIILTNAKGAFSNSLAEFIIYGLLFFSSQQGSQMLHQDQSKYHSQSKLRLANQYKVGIVGYGDIGCQCAKLIKSTLHMKVVGLKRNPSNTPEEQKLYADEIIGFDQMDYLLSTCDFVINCLPYTKETHELFTEELFIKMKKSAVYMNIGRGQTVIEADLIKALKEKSIAGAMLDVFYTEPLSSDSELWAMPNVVITPHCADMTEDSYLVTFNIFMENLERFTIGQGLKNICNKSLGTDPLLGKDPQMLNI</sequence>
<proteinExistence type="predicted"/>
<dbReference type="PANTHER" id="PTHR43333">
    <property type="entry name" value="2-HACID_DH_C DOMAIN-CONTAINING PROTEIN"/>
    <property type="match status" value="1"/>
</dbReference>
<evidence type="ECO:0000313" key="4">
    <source>
        <dbReference type="EMBL" id="CDW91517.1"/>
    </source>
</evidence>
<reference evidence="4 5" key="1">
    <citation type="submission" date="2014-06" db="EMBL/GenBank/DDBJ databases">
        <authorList>
            <person name="Swart Estienne"/>
        </authorList>
    </citation>
    <scope>NUCLEOTIDE SEQUENCE [LARGE SCALE GENOMIC DNA]</scope>
    <source>
        <strain evidence="4 5">130c</strain>
    </source>
</reference>
<dbReference type="GO" id="GO:0051287">
    <property type="term" value="F:NAD binding"/>
    <property type="evidence" value="ECO:0007669"/>
    <property type="project" value="InterPro"/>
</dbReference>
<evidence type="ECO:0000259" key="3">
    <source>
        <dbReference type="Pfam" id="PF02826"/>
    </source>
</evidence>
<evidence type="ECO:0000256" key="1">
    <source>
        <dbReference type="ARBA" id="ARBA00023002"/>
    </source>
</evidence>
<dbReference type="GO" id="GO:0016491">
    <property type="term" value="F:oxidoreductase activity"/>
    <property type="evidence" value="ECO:0007669"/>
    <property type="project" value="UniProtKB-KW"/>
</dbReference>
<evidence type="ECO:0000256" key="2">
    <source>
        <dbReference type="ARBA" id="ARBA00023027"/>
    </source>
</evidence>
<dbReference type="CDD" id="cd05300">
    <property type="entry name" value="2-Hacid_dh_1"/>
    <property type="match status" value="1"/>
</dbReference>
<dbReference type="InterPro" id="IPR006140">
    <property type="entry name" value="D-isomer_DH_NAD-bd"/>
</dbReference>
<dbReference type="InParanoid" id="A0A078BEE0"/>
<keyword evidence="2" id="KW-0520">NAD</keyword>
<accession>A0A078BEE0</accession>
<protein>
    <submittedName>
        <fullName evidence="4">2-hydroxyacid dehydrogenase</fullName>
    </submittedName>
</protein>